<dbReference type="SUPFAM" id="SSF53335">
    <property type="entry name" value="S-adenosyl-L-methionine-dependent methyltransferases"/>
    <property type="match status" value="1"/>
</dbReference>
<gene>
    <name evidence="1" type="ORF">FRX97_09630</name>
</gene>
<dbReference type="PANTHER" id="PTHR34203:SF15">
    <property type="entry name" value="SLL1173 PROTEIN"/>
    <property type="match status" value="1"/>
</dbReference>
<evidence type="ECO:0000313" key="2">
    <source>
        <dbReference type="Proteomes" id="UP000321168"/>
    </source>
</evidence>
<proteinExistence type="predicted"/>
<dbReference type="GO" id="GO:0032259">
    <property type="term" value="P:methylation"/>
    <property type="evidence" value="ECO:0007669"/>
    <property type="project" value="UniProtKB-KW"/>
</dbReference>
<dbReference type="Pfam" id="PF05575">
    <property type="entry name" value="V_cholerae_RfbT"/>
    <property type="match status" value="1"/>
</dbReference>
<dbReference type="EMBL" id="VORB01000008">
    <property type="protein sequence ID" value="TXC77114.1"/>
    <property type="molecule type" value="Genomic_DNA"/>
</dbReference>
<organism evidence="1 2">
    <name type="scientific">Luteibaculum oceani</name>
    <dbReference type="NCBI Taxonomy" id="1294296"/>
    <lineage>
        <taxon>Bacteria</taxon>
        <taxon>Pseudomonadati</taxon>
        <taxon>Bacteroidota</taxon>
        <taxon>Flavobacteriia</taxon>
        <taxon>Flavobacteriales</taxon>
        <taxon>Luteibaculaceae</taxon>
        <taxon>Luteibaculum</taxon>
    </lineage>
</organism>
<dbReference type="AlphaFoldDB" id="A0A5C6UWS1"/>
<dbReference type="Gene3D" id="3.40.50.150">
    <property type="entry name" value="Vaccinia Virus protein VP39"/>
    <property type="match status" value="1"/>
</dbReference>
<dbReference type="InterPro" id="IPR006342">
    <property type="entry name" value="FkbM_mtfrase"/>
</dbReference>
<dbReference type="OrthoDB" id="9812600at2"/>
<keyword evidence="1" id="KW-0808">Transferase</keyword>
<sequence>MISQLGKLNYLTELVGMKSFQVAKYAWNYFLNKQLPDQDLIIENPVMGKVFCRAETTDLMYAFYSYEKKVKDLIKKHASEADIFIDVGACIGEFSVWAAQLGLDCFAFEPSTENFCILEKNIELNDFTSKIKPFNFALGAEDAETDIRIHPTNKGYSGKYVAHKQGHFETIQIKPLDNLVEQLEIPTDCKCIIKIDAEGMEPDVIDGARQFLNATNGGVIIFEAHNAHSSPTAELIKSITEADAFIVDELNMAVCY</sequence>
<dbReference type="GO" id="GO:0008168">
    <property type="term" value="F:methyltransferase activity"/>
    <property type="evidence" value="ECO:0007669"/>
    <property type="project" value="UniProtKB-KW"/>
</dbReference>
<dbReference type="InterPro" id="IPR029063">
    <property type="entry name" value="SAM-dependent_MTases_sf"/>
</dbReference>
<keyword evidence="2" id="KW-1185">Reference proteome</keyword>
<protein>
    <submittedName>
        <fullName evidence="1">FkbM family methyltransferase</fullName>
    </submittedName>
</protein>
<dbReference type="NCBIfam" id="TIGR01444">
    <property type="entry name" value="fkbM_fam"/>
    <property type="match status" value="1"/>
</dbReference>
<keyword evidence="1" id="KW-0489">Methyltransferase</keyword>
<accession>A0A5C6UWS1</accession>
<evidence type="ECO:0000313" key="1">
    <source>
        <dbReference type="EMBL" id="TXC77114.1"/>
    </source>
</evidence>
<comment type="caution">
    <text evidence="1">The sequence shown here is derived from an EMBL/GenBank/DDBJ whole genome shotgun (WGS) entry which is preliminary data.</text>
</comment>
<dbReference type="InterPro" id="IPR008890">
    <property type="entry name" value="V_cholerae_RfbT"/>
</dbReference>
<dbReference type="PANTHER" id="PTHR34203">
    <property type="entry name" value="METHYLTRANSFERASE, FKBM FAMILY PROTEIN"/>
    <property type="match status" value="1"/>
</dbReference>
<dbReference type="InterPro" id="IPR052514">
    <property type="entry name" value="SAM-dependent_MTase"/>
</dbReference>
<reference evidence="1 2" key="1">
    <citation type="submission" date="2019-08" db="EMBL/GenBank/DDBJ databases">
        <title>Genome of Luteibaculum oceani JCM 18817.</title>
        <authorList>
            <person name="Bowman J.P."/>
        </authorList>
    </citation>
    <scope>NUCLEOTIDE SEQUENCE [LARGE SCALE GENOMIC DNA]</scope>
    <source>
        <strain evidence="1 2">JCM 18817</strain>
    </source>
</reference>
<dbReference type="RefSeq" id="WP_147015002.1">
    <property type="nucleotide sequence ID" value="NZ_VORB01000008.1"/>
</dbReference>
<dbReference type="Proteomes" id="UP000321168">
    <property type="component" value="Unassembled WGS sequence"/>
</dbReference>
<name>A0A5C6UWS1_9FLAO</name>